<name>A0A561T2C7_9PSEU</name>
<proteinExistence type="predicted"/>
<feature type="signal peptide" evidence="1">
    <location>
        <begin position="1"/>
        <end position="27"/>
    </location>
</feature>
<evidence type="ECO:0000313" key="3">
    <source>
        <dbReference type="Proteomes" id="UP000321261"/>
    </source>
</evidence>
<reference evidence="2 3" key="1">
    <citation type="submission" date="2019-06" db="EMBL/GenBank/DDBJ databases">
        <title>Sequencing the genomes of 1000 actinobacteria strains.</title>
        <authorList>
            <person name="Klenk H.-P."/>
        </authorList>
    </citation>
    <scope>NUCLEOTIDE SEQUENCE [LARGE SCALE GENOMIC DNA]</scope>
    <source>
        <strain evidence="2 3">DSM 45671</strain>
    </source>
</reference>
<sequence length="106" mass="11053">MTSRCRRVPWWTSAALAAMALVLPPIAVGDRTVAELRPGEGRVGLSAAAVPVNCSAGNVVCMTGNATSRIDVTTSNMIFDGRGFSSVGITVYPGQPPRPGLPQVDR</sequence>
<organism evidence="2 3">
    <name type="scientific">Pseudonocardia hierapolitana</name>
    <dbReference type="NCBI Taxonomy" id="1128676"/>
    <lineage>
        <taxon>Bacteria</taxon>
        <taxon>Bacillati</taxon>
        <taxon>Actinomycetota</taxon>
        <taxon>Actinomycetes</taxon>
        <taxon>Pseudonocardiales</taxon>
        <taxon>Pseudonocardiaceae</taxon>
        <taxon>Pseudonocardia</taxon>
    </lineage>
</organism>
<dbReference type="AlphaFoldDB" id="A0A561T2C7"/>
<keyword evidence="1" id="KW-0732">Signal</keyword>
<keyword evidence="3" id="KW-1185">Reference proteome</keyword>
<dbReference type="Proteomes" id="UP000321261">
    <property type="component" value="Unassembled WGS sequence"/>
</dbReference>
<evidence type="ECO:0000256" key="1">
    <source>
        <dbReference type="SAM" id="SignalP"/>
    </source>
</evidence>
<protein>
    <recommendedName>
        <fullName evidence="4">Neocarzinostatin family protein</fullName>
    </recommendedName>
</protein>
<accession>A0A561T2C7</accession>
<comment type="caution">
    <text evidence="2">The sequence shown here is derived from an EMBL/GenBank/DDBJ whole genome shotgun (WGS) entry which is preliminary data.</text>
</comment>
<dbReference type="EMBL" id="VIWU01000001">
    <property type="protein sequence ID" value="TWF81258.1"/>
    <property type="molecule type" value="Genomic_DNA"/>
</dbReference>
<gene>
    <name evidence="2" type="ORF">FHX44_117201</name>
</gene>
<evidence type="ECO:0000313" key="2">
    <source>
        <dbReference type="EMBL" id="TWF81258.1"/>
    </source>
</evidence>
<evidence type="ECO:0008006" key="4">
    <source>
        <dbReference type="Google" id="ProtNLM"/>
    </source>
</evidence>
<feature type="chain" id="PRO_5038752657" description="Neocarzinostatin family protein" evidence="1">
    <location>
        <begin position="28"/>
        <end position="106"/>
    </location>
</feature>